<evidence type="ECO:0000313" key="3">
    <source>
        <dbReference type="Proteomes" id="UP001158067"/>
    </source>
</evidence>
<comment type="caution">
    <text evidence="2">The sequence shown here is derived from an EMBL/GenBank/DDBJ whole genome shotgun (WGS) entry which is preliminary data.</text>
</comment>
<evidence type="ECO:0000313" key="2">
    <source>
        <dbReference type="EMBL" id="SMP70533.1"/>
    </source>
</evidence>
<evidence type="ECO:0000256" key="1">
    <source>
        <dbReference type="SAM" id="MobiDB-lite"/>
    </source>
</evidence>
<name>A0ABY1QJW9_9BACT</name>
<proteinExistence type="predicted"/>
<feature type="region of interest" description="Disordered" evidence="1">
    <location>
        <begin position="1"/>
        <end position="95"/>
    </location>
</feature>
<accession>A0ABY1QJW9</accession>
<dbReference type="Pfam" id="PF08899">
    <property type="entry name" value="DUF1844"/>
    <property type="match status" value="1"/>
</dbReference>
<reference evidence="2 3" key="1">
    <citation type="submission" date="2017-05" db="EMBL/GenBank/DDBJ databases">
        <authorList>
            <person name="Varghese N."/>
            <person name="Submissions S."/>
        </authorList>
    </citation>
    <scope>NUCLEOTIDE SEQUENCE [LARGE SCALE GENOMIC DNA]</scope>
    <source>
        <strain evidence="2 3">DSM 25457</strain>
    </source>
</reference>
<keyword evidence="3" id="KW-1185">Reference proteome</keyword>
<evidence type="ECO:0008006" key="4">
    <source>
        <dbReference type="Google" id="ProtNLM"/>
    </source>
</evidence>
<feature type="compositionally biased region" description="Low complexity" evidence="1">
    <location>
        <begin position="64"/>
        <end position="80"/>
    </location>
</feature>
<sequence length="174" mass="18150">MTSPSENEPAPKIIVDSDWKEQVAKEKETLSEQEAANESAADAPEAASTEAPASDVSTADDAIAEGVAEGVAEGAADDVATTPEAELPQGGPQLPPASFEVLISMLFTQAISALGQMPGPDGGQTKVDKPMAKHTIDTLEMLETKTKGNLSDQESKMLTEALHALRMTYVGVRG</sequence>
<dbReference type="Proteomes" id="UP001158067">
    <property type="component" value="Unassembled WGS sequence"/>
</dbReference>
<dbReference type="InterPro" id="IPR014995">
    <property type="entry name" value="DUF1844"/>
</dbReference>
<organism evidence="2 3">
    <name type="scientific">Neorhodopirellula lusitana</name>
    <dbReference type="NCBI Taxonomy" id="445327"/>
    <lineage>
        <taxon>Bacteria</taxon>
        <taxon>Pseudomonadati</taxon>
        <taxon>Planctomycetota</taxon>
        <taxon>Planctomycetia</taxon>
        <taxon>Pirellulales</taxon>
        <taxon>Pirellulaceae</taxon>
        <taxon>Neorhodopirellula</taxon>
    </lineage>
</organism>
<feature type="compositionally biased region" description="Low complexity" evidence="1">
    <location>
        <begin position="32"/>
        <end position="54"/>
    </location>
</feature>
<dbReference type="EMBL" id="FXUG01000013">
    <property type="protein sequence ID" value="SMP70533.1"/>
    <property type="molecule type" value="Genomic_DNA"/>
</dbReference>
<protein>
    <recommendedName>
        <fullName evidence="4">DUF1844 domain-containing protein</fullName>
    </recommendedName>
</protein>
<dbReference type="RefSeq" id="WP_283434325.1">
    <property type="nucleotide sequence ID" value="NZ_FXUG01000013.1"/>
</dbReference>
<gene>
    <name evidence="2" type="ORF">SAMN06265222_11369</name>
</gene>
<feature type="compositionally biased region" description="Basic and acidic residues" evidence="1">
    <location>
        <begin position="15"/>
        <end position="30"/>
    </location>
</feature>